<dbReference type="AlphaFoldDB" id="A0AAV4CES0"/>
<evidence type="ECO:0000313" key="1">
    <source>
        <dbReference type="EMBL" id="GFO29717.1"/>
    </source>
</evidence>
<evidence type="ECO:0000313" key="2">
    <source>
        <dbReference type="Proteomes" id="UP000735302"/>
    </source>
</evidence>
<comment type="caution">
    <text evidence="1">The sequence shown here is derived from an EMBL/GenBank/DDBJ whole genome shotgun (WGS) entry which is preliminary data.</text>
</comment>
<gene>
    <name evidence="1" type="ORF">PoB_005622200</name>
</gene>
<protein>
    <submittedName>
        <fullName evidence="1">Uncharacterized protein</fullName>
    </submittedName>
</protein>
<accession>A0AAV4CES0</accession>
<dbReference type="EMBL" id="BLXT01006199">
    <property type="protein sequence ID" value="GFO29717.1"/>
    <property type="molecule type" value="Genomic_DNA"/>
</dbReference>
<proteinExistence type="predicted"/>
<organism evidence="1 2">
    <name type="scientific">Plakobranchus ocellatus</name>
    <dbReference type="NCBI Taxonomy" id="259542"/>
    <lineage>
        <taxon>Eukaryota</taxon>
        <taxon>Metazoa</taxon>
        <taxon>Spiralia</taxon>
        <taxon>Lophotrochozoa</taxon>
        <taxon>Mollusca</taxon>
        <taxon>Gastropoda</taxon>
        <taxon>Heterobranchia</taxon>
        <taxon>Euthyneura</taxon>
        <taxon>Panpulmonata</taxon>
        <taxon>Sacoglossa</taxon>
        <taxon>Placobranchoidea</taxon>
        <taxon>Plakobranchidae</taxon>
        <taxon>Plakobranchus</taxon>
    </lineage>
</organism>
<sequence length="113" mass="12892">MLPELLACMYIACPQHGDLRLSGPPSGQGARAPVAGFELATEGSLQTSKRIRYALCHRRLQHAFREHLYTKRDETAQHGTKKKKKKKLSKLYFEENLLHIKIWSISCTLHPPL</sequence>
<dbReference type="Proteomes" id="UP000735302">
    <property type="component" value="Unassembled WGS sequence"/>
</dbReference>
<reference evidence="1 2" key="1">
    <citation type="journal article" date="2021" name="Elife">
        <title>Chloroplast acquisition without the gene transfer in kleptoplastic sea slugs, Plakobranchus ocellatus.</title>
        <authorList>
            <person name="Maeda T."/>
            <person name="Takahashi S."/>
            <person name="Yoshida T."/>
            <person name="Shimamura S."/>
            <person name="Takaki Y."/>
            <person name="Nagai Y."/>
            <person name="Toyoda A."/>
            <person name="Suzuki Y."/>
            <person name="Arimoto A."/>
            <person name="Ishii H."/>
            <person name="Satoh N."/>
            <person name="Nishiyama T."/>
            <person name="Hasebe M."/>
            <person name="Maruyama T."/>
            <person name="Minagawa J."/>
            <person name="Obokata J."/>
            <person name="Shigenobu S."/>
        </authorList>
    </citation>
    <scope>NUCLEOTIDE SEQUENCE [LARGE SCALE GENOMIC DNA]</scope>
</reference>
<keyword evidence="2" id="KW-1185">Reference proteome</keyword>
<name>A0AAV4CES0_9GAST</name>